<dbReference type="SUPFAM" id="SSF56059">
    <property type="entry name" value="Glutathione synthetase ATP-binding domain-like"/>
    <property type="match status" value="1"/>
</dbReference>
<keyword evidence="3 4" id="KW-0067">ATP-binding</keyword>
<evidence type="ECO:0000256" key="4">
    <source>
        <dbReference type="PROSITE-ProRule" id="PRU00409"/>
    </source>
</evidence>
<accession>A0ABW8EGK5</accession>
<evidence type="ECO:0000256" key="3">
    <source>
        <dbReference type="ARBA" id="ARBA00022840"/>
    </source>
</evidence>
<dbReference type="InterPro" id="IPR040570">
    <property type="entry name" value="LAL_C2"/>
</dbReference>
<keyword evidence="1" id="KW-0436">Ligase</keyword>
<dbReference type="Gene3D" id="3.30.470.20">
    <property type="entry name" value="ATP-grasp fold, B domain"/>
    <property type="match status" value="1"/>
</dbReference>
<dbReference type="Gene3D" id="3.30.1490.20">
    <property type="entry name" value="ATP-grasp fold, A domain"/>
    <property type="match status" value="1"/>
</dbReference>
<dbReference type="SMART" id="SM01209">
    <property type="entry name" value="GARS_A"/>
    <property type="match status" value="1"/>
</dbReference>
<evidence type="ECO:0000256" key="1">
    <source>
        <dbReference type="ARBA" id="ARBA00022598"/>
    </source>
</evidence>
<dbReference type="InterPro" id="IPR011761">
    <property type="entry name" value="ATP-grasp"/>
</dbReference>
<sequence>MAEHVLVFGVGYDIPQRMRAAGAESGGGVVTSVMCWPEHLEKLDDAAEHARVIVLRPDATDSEWLALARAVHALHPVTRIGSFYDDCRPQAALVARDLGLDTHSPEVVEVVRDKHAMRQRLADTGVERTASAVVDGVDALKAFAAEHGYPCVVKPVDGAASKGVSVIHAPEEAEQAFLRAGGAGAGSRVAAEEFLSGDQYSVEAFSEKGEHIVLAVTRKFSDPVSLVELGHVMPAPLEPEQRTAIEHHVTAVLNALDVEFGPTHTEVILTPAGPRVIETHLRTGGDDLWDMVTGATGVDMIECQLRQVLGETVLPGVRAALADPGRTTRCEAIWFAGAPSSGTLVEVAGADAALPPKVALTVLGKPGTRLGGLQNSFSRLAYARAHADTADQALALARRTIANLTFVATHPANQTNLL</sequence>
<comment type="caution">
    <text evidence="6">The sequence shown here is derived from an EMBL/GenBank/DDBJ whole genome shotgun (WGS) entry which is preliminary data.</text>
</comment>
<organism evidence="6 7">
    <name type="scientific">Streptomyces toxytricini</name>
    <name type="common">Actinomyces toxytricini</name>
    <dbReference type="NCBI Taxonomy" id="67369"/>
    <lineage>
        <taxon>Bacteria</taxon>
        <taxon>Bacillati</taxon>
        <taxon>Actinomycetota</taxon>
        <taxon>Actinomycetes</taxon>
        <taxon>Kitasatosporales</taxon>
        <taxon>Streptomycetaceae</taxon>
        <taxon>Streptomyces</taxon>
    </lineage>
</organism>
<gene>
    <name evidence="6" type="ORF">ACIO7M_11635</name>
</gene>
<keyword evidence="2 4" id="KW-0547">Nucleotide-binding</keyword>
<dbReference type="EMBL" id="JBIUYY010000004">
    <property type="protein sequence ID" value="MFJ2821757.1"/>
    <property type="molecule type" value="Genomic_DNA"/>
</dbReference>
<dbReference type="InterPro" id="IPR013815">
    <property type="entry name" value="ATP_grasp_subdomain_1"/>
</dbReference>
<dbReference type="Pfam" id="PF18603">
    <property type="entry name" value="LAL_C2"/>
    <property type="match status" value="1"/>
</dbReference>
<dbReference type="Pfam" id="PF13535">
    <property type="entry name" value="ATP-grasp_4"/>
    <property type="match status" value="1"/>
</dbReference>
<dbReference type="RefSeq" id="WP_402379933.1">
    <property type="nucleotide sequence ID" value="NZ_JBIUYY010000004.1"/>
</dbReference>
<reference evidence="6 7" key="1">
    <citation type="submission" date="2024-10" db="EMBL/GenBank/DDBJ databases">
        <title>The Natural Products Discovery Center: Release of the First 8490 Sequenced Strains for Exploring Actinobacteria Biosynthetic Diversity.</title>
        <authorList>
            <person name="Kalkreuter E."/>
            <person name="Kautsar S.A."/>
            <person name="Yang D."/>
            <person name="Bader C.D."/>
            <person name="Teijaro C.N."/>
            <person name="Fluegel L."/>
            <person name="Davis C.M."/>
            <person name="Simpson J.R."/>
            <person name="Lauterbach L."/>
            <person name="Steele A.D."/>
            <person name="Gui C."/>
            <person name="Meng S."/>
            <person name="Li G."/>
            <person name="Viehrig K."/>
            <person name="Ye F."/>
            <person name="Su P."/>
            <person name="Kiefer A.F."/>
            <person name="Nichols A."/>
            <person name="Cepeda A.J."/>
            <person name="Yan W."/>
            <person name="Fan B."/>
            <person name="Jiang Y."/>
            <person name="Adhikari A."/>
            <person name="Zheng C.-J."/>
            <person name="Schuster L."/>
            <person name="Cowan T.M."/>
            <person name="Smanski M.J."/>
            <person name="Chevrette M.G."/>
            <person name="De Carvalho L.P.S."/>
            <person name="Shen B."/>
        </authorList>
    </citation>
    <scope>NUCLEOTIDE SEQUENCE [LARGE SCALE GENOMIC DNA]</scope>
    <source>
        <strain evidence="6 7">NPDC087220</strain>
    </source>
</reference>
<evidence type="ECO:0000259" key="5">
    <source>
        <dbReference type="PROSITE" id="PS50975"/>
    </source>
</evidence>
<proteinExistence type="predicted"/>
<evidence type="ECO:0000256" key="2">
    <source>
        <dbReference type="ARBA" id="ARBA00022741"/>
    </source>
</evidence>
<dbReference type="Proteomes" id="UP001617351">
    <property type="component" value="Unassembled WGS sequence"/>
</dbReference>
<dbReference type="Gene3D" id="3.40.50.20">
    <property type="match status" value="1"/>
</dbReference>
<feature type="domain" description="ATP-grasp" evidence="5">
    <location>
        <begin position="118"/>
        <end position="309"/>
    </location>
</feature>
<dbReference type="PANTHER" id="PTHR43585:SF2">
    <property type="entry name" value="ATP-GRASP ENZYME FSQD"/>
    <property type="match status" value="1"/>
</dbReference>
<dbReference type="InterPro" id="IPR052032">
    <property type="entry name" value="ATP-dep_AA_Ligase"/>
</dbReference>
<protein>
    <submittedName>
        <fullName evidence="6">ATP-grasp domain-containing protein</fullName>
    </submittedName>
</protein>
<dbReference type="PANTHER" id="PTHR43585">
    <property type="entry name" value="FUMIPYRROLE BIOSYNTHESIS PROTEIN C"/>
    <property type="match status" value="1"/>
</dbReference>
<name>A0ABW8EGK5_STRT5</name>
<keyword evidence="7" id="KW-1185">Reference proteome</keyword>
<dbReference type="PROSITE" id="PS50975">
    <property type="entry name" value="ATP_GRASP"/>
    <property type="match status" value="1"/>
</dbReference>
<evidence type="ECO:0000313" key="6">
    <source>
        <dbReference type="EMBL" id="MFJ2821757.1"/>
    </source>
</evidence>
<evidence type="ECO:0000313" key="7">
    <source>
        <dbReference type="Proteomes" id="UP001617351"/>
    </source>
</evidence>